<dbReference type="AlphaFoldDB" id="A0A7V8VEZ4"/>
<comment type="similarity">
    <text evidence="1 9 10">Belongs to the DNA mismatch repair MutS family.</text>
</comment>
<accession>A0A7V8VEZ4</accession>
<dbReference type="PIRSF" id="PIRSF037677">
    <property type="entry name" value="DNA_mis_repair_Msh6"/>
    <property type="match status" value="1"/>
</dbReference>
<dbReference type="Pfam" id="PF00488">
    <property type="entry name" value="MutS_V"/>
    <property type="match status" value="1"/>
</dbReference>
<evidence type="ECO:0000256" key="2">
    <source>
        <dbReference type="ARBA" id="ARBA00021982"/>
    </source>
</evidence>
<comment type="caution">
    <text evidence="14">The sequence shown here is derived from an EMBL/GenBank/DDBJ whole genome shotgun (WGS) entry which is preliminary data.</text>
</comment>
<dbReference type="SMART" id="SM00533">
    <property type="entry name" value="MUTSd"/>
    <property type="match status" value="1"/>
</dbReference>
<evidence type="ECO:0000313" key="14">
    <source>
        <dbReference type="EMBL" id="MBA2226805.1"/>
    </source>
</evidence>
<dbReference type="GO" id="GO:0005829">
    <property type="term" value="C:cytosol"/>
    <property type="evidence" value="ECO:0007669"/>
    <property type="project" value="TreeGrafter"/>
</dbReference>
<dbReference type="Pfam" id="PF05188">
    <property type="entry name" value="MutS_II"/>
    <property type="match status" value="1"/>
</dbReference>
<dbReference type="Gene3D" id="3.40.50.300">
    <property type="entry name" value="P-loop containing nucleotide triphosphate hydrolases"/>
    <property type="match status" value="1"/>
</dbReference>
<evidence type="ECO:0000256" key="4">
    <source>
        <dbReference type="ARBA" id="ARBA00022763"/>
    </source>
</evidence>
<dbReference type="Pfam" id="PF05192">
    <property type="entry name" value="MutS_III"/>
    <property type="match status" value="1"/>
</dbReference>
<evidence type="ECO:0000256" key="10">
    <source>
        <dbReference type="RuleBase" id="RU003756"/>
    </source>
</evidence>
<dbReference type="EMBL" id="JACEFB010000008">
    <property type="protein sequence ID" value="MBA2226805.1"/>
    <property type="molecule type" value="Genomic_DNA"/>
</dbReference>
<keyword evidence="5 9" id="KW-0067">ATP-binding</keyword>
<dbReference type="SUPFAM" id="SSF53150">
    <property type="entry name" value="DNA repair protein MutS, domain II"/>
    <property type="match status" value="1"/>
</dbReference>
<dbReference type="InterPro" id="IPR007695">
    <property type="entry name" value="DNA_mismatch_repair_MutS-lik_N"/>
</dbReference>
<evidence type="ECO:0000256" key="5">
    <source>
        <dbReference type="ARBA" id="ARBA00022840"/>
    </source>
</evidence>
<keyword evidence="7 9" id="KW-0234">DNA repair</keyword>
<feature type="domain" description="DNA mismatch repair proteins mutS family" evidence="13">
    <location>
        <begin position="685"/>
        <end position="701"/>
    </location>
</feature>
<dbReference type="InterPro" id="IPR016151">
    <property type="entry name" value="DNA_mismatch_repair_MutS_N"/>
</dbReference>
<feature type="binding site" evidence="9">
    <location>
        <begin position="611"/>
        <end position="618"/>
    </location>
    <ligand>
        <name>ATP</name>
        <dbReference type="ChEBI" id="CHEBI:30616"/>
    </ligand>
</feature>
<feature type="coiled-coil region" evidence="11">
    <location>
        <begin position="501"/>
        <end position="528"/>
    </location>
</feature>
<dbReference type="InterPro" id="IPR000432">
    <property type="entry name" value="DNA_mismatch_repair_MutS_C"/>
</dbReference>
<protein>
    <recommendedName>
        <fullName evidence="2 9">DNA mismatch repair protein MutS</fullName>
    </recommendedName>
</protein>
<dbReference type="NCBIfam" id="NF003810">
    <property type="entry name" value="PRK05399.1"/>
    <property type="match status" value="1"/>
</dbReference>
<keyword evidence="3 9" id="KW-0547">Nucleotide-binding</keyword>
<dbReference type="GO" id="GO:0005524">
    <property type="term" value="F:ATP binding"/>
    <property type="evidence" value="ECO:0007669"/>
    <property type="project" value="UniProtKB-UniRule"/>
</dbReference>
<dbReference type="InterPro" id="IPR036678">
    <property type="entry name" value="MutS_con_dom_sf"/>
</dbReference>
<evidence type="ECO:0000256" key="7">
    <source>
        <dbReference type="ARBA" id="ARBA00023204"/>
    </source>
</evidence>
<feature type="compositionally biased region" description="Low complexity" evidence="12">
    <location>
        <begin position="852"/>
        <end position="861"/>
    </location>
</feature>
<keyword evidence="15" id="KW-1185">Reference proteome</keyword>
<evidence type="ECO:0000256" key="9">
    <source>
        <dbReference type="HAMAP-Rule" id="MF_00096"/>
    </source>
</evidence>
<dbReference type="SMART" id="SM00534">
    <property type="entry name" value="MUTSac"/>
    <property type="match status" value="1"/>
</dbReference>
<dbReference type="InterPro" id="IPR017261">
    <property type="entry name" value="DNA_mismatch_repair_MutS/MSH"/>
</dbReference>
<dbReference type="Proteomes" id="UP000542342">
    <property type="component" value="Unassembled WGS sequence"/>
</dbReference>
<proteinExistence type="inferred from homology"/>
<gene>
    <name evidence="9 14" type="primary">mutS</name>
    <name evidence="14" type="ORF">H0921_11600</name>
</gene>
<name>A0A7V8VEZ4_9BACT</name>
<dbReference type="SUPFAM" id="SSF52540">
    <property type="entry name" value="P-loop containing nucleoside triphosphate hydrolases"/>
    <property type="match status" value="1"/>
</dbReference>
<evidence type="ECO:0000256" key="3">
    <source>
        <dbReference type="ARBA" id="ARBA00022741"/>
    </source>
</evidence>
<dbReference type="Pfam" id="PF01624">
    <property type="entry name" value="MutS_I"/>
    <property type="match status" value="1"/>
</dbReference>
<dbReference type="NCBIfam" id="TIGR01070">
    <property type="entry name" value="mutS1"/>
    <property type="match status" value="1"/>
</dbReference>
<dbReference type="CDD" id="cd03284">
    <property type="entry name" value="ABC_MutS1"/>
    <property type="match status" value="1"/>
</dbReference>
<dbReference type="SUPFAM" id="SSF48334">
    <property type="entry name" value="DNA repair protein MutS, domain III"/>
    <property type="match status" value="1"/>
</dbReference>
<dbReference type="InterPro" id="IPR005748">
    <property type="entry name" value="DNA_mismatch_repair_MutS"/>
</dbReference>
<dbReference type="InterPro" id="IPR007860">
    <property type="entry name" value="DNA_mmatch_repair_MutS_con_dom"/>
</dbReference>
<dbReference type="Pfam" id="PF05190">
    <property type="entry name" value="MutS_IV"/>
    <property type="match status" value="1"/>
</dbReference>
<keyword evidence="11" id="KW-0175">Coiled coil</keyword>
<dbReference type="GO" id="GO:0006298">
    <property type="term" value="P:mismatch repair"/>
    <property type="evidence" value="ECO:0007669"/>
    <property type="project" value="UniProtKB-UniRule"/>
</dbReference>
<evidence type="ECO:0000256" key="8">
    <source>
        <dbReference type="ARBA" id="ARBA00024647"/>
    </source>
</evidence>
<evidence type="ECO:0000256" key="1">
    <source>
        <dbReference type="ARBA" id="ARBA00006271"/>
    </source>
</evidence>
<dbReference type="PANTHER" id="PTHR11361:SF34">
    <property type="entry name" value="DNA MISMATCH REPAIR PROTEIN MSH1, MITOCHONDRIAL"/>
    <property type="match status" value="1"/>
</dbReference>
<evidence type="ECO:0000256" key="6">
    <source>
        <dbReference type="ARBA" id="ARBA00023125"/>
    </source>
</evidence>
<evidence type="ECO:0000313" key="15">
    <source>
        <dbReference type="Proteomes" id="UP000542342"/>
    </source>
</evidence>
<dbReference type="InterPro" id="IPR007861">
    <property type="entry name" value="DNA_mismatch_repair_MutS_clamp"/>
</dbReference>
<dbReference type="GO" id="GO:0030983">
    <property type="term" value="F:mismatched DNA binding"/>
    <property type="evidence" value="ECO:0007669"/>
    <property type="project" value="InterPro"/>
</dbReference>
<dbReference type="FunFam" id="3.40.50.300:FF:000870">
    <property type="entry name" value="MutS protein homolog 4"/>
    <property type="match status" value="1"/>
</dbReference>
<dbReference type="HAMAP" id="MF_00096">
    <property type="entry name" value="MutS"/>
    <property type="match status" value="1"/>
</dbReference>
<feature type="region of interest" description="Disordered" evidence="12">
    <location>
        <begin position="795"/>
        <end position="861"/>
    </location>
</feature>
<dbReference type="InterPro" id="IPR045076">
    <property type="entry name" value="MutS"/>
</dbReference>
<comment type="function">
    <text evidence="8 9">This protein is involved in the repair of mismatches in DNA. It is possible that it carries out the mismatch recognition step. This protein has a weak ATPase activity.</text>
</comment>
<dbReference type="Gene3D" id="3.30.420.110">
    <property type="entry name" value="MutS, connector domain"/>
    <property type="match status" value="1"/>
</dbReference>
<dbReference type="InterPro" id="IPR007696">
    <property type="entry name" value="DNA_mismatch_repair_MutS_core"/>
</dbReference>
<dbReference type="PROSITE" id="PS00486">
    <property type="entry name" value="DNA_MISMATCH_REPAIR_2"/>
    <property type="match status" value="1"/>
</dbReference>
<dbReference type="Gene3D" id="3.40.1170.10">
    <property type="entry name" value="DNA repair protein MutS, domain I"/>
    <property type="match status" value="1"/>
</dbReference>
<reference evidence="14 15" key="1">
    <citation type="submission" date="2020-07" db="EMBL/GenBank/DDBJ databases">
        <title>Thermogemmata thermophila gen. nov., sp. nov., a novel moderate thermophilic planctomycete from a Kamchatka hot spring.</title>
        <authorList>
            <person name="Elcheninov A.G."/>
            <person name="Podosokorskaya O.A."/>
            <person name="Kovaleva O.L."/>
            <person name="Novikov A."/>
            <person name="Bonch-Osmolovskaya E.A."/>
            <person name="Toshchakov S.V."/>
            <person name="Kublanov I.V."/>
        </authorList>
    </citation>
    <scope>NUCLEOTIDE SEQUENCE [LARGE SCALE GENOMIC DNA]</scope>
    <source>
        <strain evidence="14 15">2918</strain>
    </source>
</reference>
<keyword evidence="6 9" id="KW-0238">DNA-binding</keyword>
<dbReference type="GO" id="GO:0003684">
    <property type="term" value="F:damaged DNA binding"/>
    <property type="evidence" value="ECO:0007669"/>
    <property type="project" value="UniProtKB-UniRule"/>
</dbReference>
<dbReference type="PANTHER" id="PTHR11361">
    <property type="entry name" value="DNA MISMATCH REPAIR PROTEIN MUTS FAMILY MEMBER"/>
    <property type="match status" value="1"/>
</dbReference>
<sequence>MMQQYHEAKARHPDAVLFFRNGDFYELFEDDAYLGHKVLGLTLTRRDKEIPMAGVPVNHLERYLGQLLKAGYRVAVCEQMEEADPKKKLIPRAVTQVVTPGTITDEGLLDPRTPNHLAAVVGGGTPQAPLYGLAWVELTTGTFAALDLPPCRLADELGRIAAAEILFPESLAEAVLSLPAPVLPLSRTARPDWQFAPTTALAALKEHFRVATCAGFGFADDQPCLRAAGALLLYLRDTLKANLRQLGRLQPYRPEERLLLDEVTRRSLELTRTLRDNQRHGSLLAAIDRTLTPMGARYLHDQLLAPLTDAPAIEDRLDAVEEWVQDSPGRRQLREALARCADLQRLTSRIATLRATPRDLAAIARTLRLLPDIQPLLENRRSDLLQRCRRQLDLCADLRQRLESALVEEPPLSAKEGGLIRPGFSPELDELRQLSREGKNWIARYQAQEIARTGISSLKVGYNQVFGYYIEITHANASRVPPDYIRKGTLKNAERYITPALKEYEEKVLTAEEKARALEAQLFSALREEAAQYIPRLQQTAETLALLDFLAALAELAVERNYVRPAIVAEPILDIRDGRHPVLEQTLPPGTFVPNDVRCDAEHGTFWLITGPNMSGKSTFIRQVALLTLLAHIGSFLPARSARIGLTDRIFTRVGASDELSRGYSTFMVEMTEAANILNNATPASLVILDEIGRGTSTYDGISLAWAITEHLHDAIGCRTLFATHYHELAQLAHTLPRLRNYNVLVRETDRDVIFLHRIAPGHADKSYGIHVARLAGVPEPVLQRAAEVLRTLESRHELPAPQRRPAASIDPPEGPPRRKHKLKPLAPTVPLLFPEADPSAERESPPPSAPVPFASDTPSP</sequence>
<organism evidence="14 15">
    <name type="scientific">Thermogemmata fonticola</name>
    <dbReference type="NCBI Taxonomy" id="2755323"/>
    <lineage>
        <taxon>Bacteria</taxon>
        <taxon>Pseudomonadati</taxon>
        <taxon>Planctomycetota</taxon>
        <taxon>Planctomycetia</taxon>
        <taxon>Gemmatales</taxon>
        <taxon>Gemmataceae</taxon>
        <taxon>Thermogemmata</taxon>
    </lineage>
</organism>
<dbReference type="InterPro" id="IPR027417">
    <property type="entry name" value="P-loop_NTPase"/>
</dbReference>
<keyword evidence="4 9" id="KW-0227">DNA damage</keyword>
<evidence type="ECO:0000259" key="13">
    <source>
        <dbReference type="PROSITE" id="PS00486"/>
    </source>
</evidence>
<dbReference type="InterPro" id="IPR036187">
    <property type="entry name" value="DNA_mismatch_repair_MutS_sf"/>
</dbReference>
<dbReference type="Gene3D" id="1.10.1420.10">
    <property type="match status" value="2"/>
</dbReference>
<dbReference type="SUPFAM" id="SSF55271">
    <property type="entry name" value="DNA repair protein MutS, domain I"/>
    <property type="match status" value="1"/>
</dbReference>
<evidence type="ECO:0000256" key="11">
    <source>
        <dbReference type="SAM" id="Coils"/>
    </source>
</evidence>
<dbReference type="GO" id="GO:0140664">
    <property type="term" value="F:ATP-dependent DNA damage sensor activity"/>
    <property type="evidence" value="ECO:0007669"/>
    <property type="project" value="InterPro"/>
</dbReference>
<evidence type="ECO:0000256" key="12">
    <source>
        <dbReference type="SAM" id="MobiDB-lite"/>
    </source>
</evidence>